<evidence type="ECO:0000313" key="1">
    <source>
        <dbReference type="EMBL" id="MBL1379048.1"/>
    </source>
</evidence>
<dbReference type="RefSeq" id="WP_202088104.1">
    <property type="nucleotide sequence ID" value="NZ_JAERTZ010000030.1"/>
</dbReference>
<protein>
    <recommendedName>
        <fullName evidence="3">Cellulose biosynthesis protein BcsR</fullName>
    </recommendedName>
</protein>
<sequence>MATLSGPFQVTQRSRARARDVDDTTLLGLELQELAYVDTARERQWQQALRRWPLLAELEQPDSEEPGMLGRVS</sequence>
<evidence type="ECO:0000313" key="2">
    <source>
        <dbReference type="Proteomes" id="UP000638570"/>
    </source>
</evidence>
<gene>
    <name evidence="1" type="ORF">JKV55_17215</name>
</gene>
<dbReference type="Pfam" id="PF10945">
    <property type="entry name" value="CBP_BcsR"/>
    <property type="match status" value="1"/>
</dbReference>
<keyword evidence="2" id="KW-1185">Reference proteome</keyword>
<accession>A0ABS1QW03</accession>
<organism evidence="1 2">
    <name type="scientific">Zobellella iuensis</name>
    <dbReference type="NCBI Taxonomy" id="2803811"/>
    <lineage>
        <taxon>Bacteria</taxon>
        <taxon>Pseudomonadati</taxon>
        <taxon>Pseudomonadota</taxon>
        <taxon>Gammaproteobacteria</taxon>
        <taxon>Aeromonadales</taxon>
        <taxon>Aeromonadaceae</taxon>
        <taxon>Zobellella</taxon>
    </lineage>
</organism>
<dbReference type="Proteomes" id="UP000638570">
    <property type="component" value="Unassembled WGS sequence"/>
</dbReference>
<dbReference type="EMBL" id="JAERTZ010000030">
    <property type="protein sequence ID" value="MBL1379048.1"/>
    <property type="molecule type" value="Genomic_DNA"/>
</dbReference>
<reference evidence="2" key="1">
    <citation type="submission" date="2021-01" db="EMBL/GenBank/DDBJ databases">
        <title>Genome public.</title>
        <authorList>
            <person name="Liu C."/>
            <person name="Sun Q."/>
        </authorList>
    </citation>
    <scope>NUCLEOTIDE SEQUENCE [LARGE SCALE GENOMIC DNA]</scope>
    <source>
        <strain evidence="2">CGMCC 1.18722</strain>
    </source>
</reference>
<evidence type="ECO:0008006" key="3">
    <source>
        <dbReference type="Google" id="ProtNLM"/>
    </source>
</evidence>
<name>A0ABS1QW03_9GAMM</name>
<comment type="caution">
    <text evidence="1">The sequence shown here is derived from an EMBL/GenBank/DDBJ whole genome shotgun (WGS) entry which is preliminary data.</text>
</comment>
<dbReference type="InterPro" id="IPR024487">
    <property type="entry name" value="CBP_BcsR"/>
</dbReference>
<proteinExistence type="predicted"/>